<name>A0ABU6QV00_9FABA</name>
<proteinExistence type="predicted"/>
<feature type="region of interest" description="Disordered" evidence="1">
    <location>
        <begin position="1"/>
        <end position="40"/>
    </location>
</feature>
<evidence type="ECO:0000313" key="3">
    <source>
        <dbReference type="EMBL" id="MED6115466.1"/>
    </source>
</evidence>
<dbReference type="InterPro" id="IPR004330">
    <property type="entry name" value="FAR1_DNA_bnd_dom"/>
</dbReference>
<organism evidence="3 4">
    <name type="scientific">Stylosanthes scabra</name>
    <dbReference type="NCBI Taxonomy" id="79078"/>
    <lineage>
        <taxon>Eukaryota</taxon>
        <taxon>Viridiplantae</taxon>
        <taxon>Streptophyta</taxon>
        <taxon>Embryophyta</taxon>
        <taxon>Tracheophyta</taxon>
        <taxon>Spermatophyta</taxon>
        <taxon>Magnoliopsida</taxon>
        <taxon>eudicotyledons</taxon>
        <taxon>Gunneridae</taxon>
        <taxon>Pentapetalae</taxon>
        <taxon>rosids</taxon>
        <taxon>fabids</taxon>
        <taxon>Fabales</taxon>
        <taxon>Fabaceae</taxon>
        <taxon>Papilionoideae</taxon>
        <taxon>50 kb inversion clade</taxon>
        <taxon>dalbergioids sensu lato</taxon>
        <taxon>Dalbergieae</taxon>
        <taxon>Pterocarpus clade</taxon>
        <taxon>Stylosanthes</taxon>
    </lineage>
</organism>
<dbReference type="EMBL" id="JASCZI010001784">
    <property type="protein sequence ID" value="MED6115466.1"/>
    <property type="molecule type" value="Genomic_DNA"/>
</dbReference>
<dbReference type="Proteomes" id="UP001341840">
    <property type="component" value="Unassembled WGS sequence"/>
</dbReference>
<dbReference type="PANTHER" id="PTHR47718">
    <property type="entry name" value="OS01G0519700 PROTEIN"/>
    <property type="match status" value="1"/>
</dbReference>
<accession>A0ABU6QV00</accession>
<reference evidence="3 4" key="1">
    <citation type="journal article" date="2023" name="Plants (Basel)">
        <title>Bridging the Gap: Combining Genomics and Transcriptomics Approaches to Understand Stylosanthes scabra, an Orphan Legume from the Brazilian Caatinga.</title>
        <authorList>
            <person name="Ferreira-Neto J.R.C."/>
            <person name="da Silva M.D."/>
            <person name="Binneck E."/>
            <person name="de Melo N.F."/>
            <person name="da Silva R.H."/>
            <person name="de Melo A.L.T.M."/>
            <person name="Pandolfi V."/>
            <person name="Bustamante F.O."/>
            <person name="Brasileiro-Vidal A.C."/>
            <person name="Benko-Iseppon A.M."/>
        </authorList>
    </citation>
    <scope>NUCLEOTIDE SEQUENCE [LARGE SCALE GENOMIC DNA]</scope>
    <source>
        <tissue evidence="3">Leaves</tissue>
    </source>
</reference>
<keyword evidence="4" id="KW-1185">Reference proteome</keyword>
<dbReference type="PANTHER" id="PTHR47718:SF15">
    <property type="entry name" value="PROTEIN FAR1-RELATED SEQUENCE 5-LIKE"/>
    <property type="match status" value="1"/>
</dbReference>
<gene>
    <name evidence="3" type="ORF">PIB30_117220</name>
</gene>
<protein>
    <recommendedName>
        <fullName evidence="2">FAR1 domain-containing protein</fullName>
    </recommendedName>
</protein>
<evidence type="ECO:0000313" key="4">
    <source>
        <dbReference type="Proteomes" id="UP001341840"/>
    </source>
</evidence>
<sequence>MDNNDKPSNEEVGNSQDSSYDFDSSSDESDDMAGVTSDAAEANVINVDGTEKLITDLTSEDVRGLTFDSESEVCDFYSKYAKCHGFVSRKDVKSVDANGNINSRQLVCNRAGVRHWKHFKRENRQREHKPITRVNCQAKIRFTRHLRSGKWKVIAFEGKHNHPLCPLKFRHLIPANRWLDDADKAQADSMRAFGVRTCHIMGYIVAQKGGFDKAGFTHKDLHNHIARTKRGKIKEGDAYAALGYLSSLSDNDPLFFGKLTLDNGKLDKLAWADGASIVDYECFGDVLAFDTTYKKNV</sequence>
<comment type="caution">
    <text evidence="3">The sequence shown here is derived from an EMBL/GenBank/DDBJ whole genome shotgun (WGS) entry which is preliminary data.</text>
</comment>
<feature type="domain" description="FAR1" evidence="2">
    <location>
        <begin position="75"/>
        <end position="165"/>
    </location>
</feature>
<evidence type="ECO:0000259" key="2">
    <source>
        <dbReference type="Pfam" id="PF03101"/>
    </source>
</evidence>
<dbReference type="Pfam" id="PF03101">
    <property type="entry name" value="FAR1"/>
    <property type="match status" value="1"/>
</dbReference>
<evidence type="ECO:0000256" key="1">
    <source>
        <dbReference type="SAM" id="MobiDB-lite"/>
    </source>
</evidence>